<dbReference type="GO" id="GO:0016491">
    <property type="term" value="F:oxidoreductase activity"/>
    <property type="evidence" value="ECO:0007669"/>
    <property type="project" value="UniProtKB-KW"/>
</dbReference>
<reference evidence="3" key="1">
    <citation type="journal article" date="2014" name="Front. Microbiol.">
        <title>High frequency of phylogenetically diverse reductive dehalogenase-homologous genes in deep subseafloor sedimentary metagenomes.</title>
        <authorList>
            <person name="Kawai M."/>
            <person name="Futagami T."/>
            <person name="Toyoda A."/>
            <person name="Takaki Y."/>
            <person name="Nishi S."/>
            <person name="Hori S."/>
            <person name="Arai W."/>
            <person name="Tsubouchi T."/>
            <person name="Morono Y."/>
            <person name="Uchiyama I."/>
            <person name="Ito T."/>
            <person name="Fujiyama A."/>
            <person name="Inagaki F."/>
            <person name="Takami H."/>
        </authorList>
    </citation>
    <scope>NUCLEOTIDE SEQUENCE</scope>
    <source>
        <strain evidence="3">Expedition CK06-06</strain>
    </source>
</reference>
<dbReference type="InterPro" id="IPR002347">
    <property type="entry name" value="SDR_fam"/>
</dbReference>
<organism evidence="3">
    <name type="scientific">marine sediment metagenome</name>
    <dbReference type="NCBI Taxonomy" id="412755"/>
    <lineage>
        <taxon>unclassified sequences</taxon>
        <taxon>metagenomes</taxon>
        <taxon>ecological metagenomes</taxon>
    </lineage>
</organism>
<proteinExistence type="inferred from homology"/>
<name>X1IBB4_9ZZZZ</name>
<evidence type="ECO:0000313" key="3">
    <source>
        <dbReference type="EMBL" id="GAH79706.1"/>
    </source>
</evidence>
<evidence type="ECO:0008006" key="4">
    <source>
        <dbReference type="Google" id="ProtNLM"/>
    </source>
</evidence>
<comment type="similarity">
    <text evidence="1">Belongs to the short-chain dehydrogenases/reductases (SDR) family.</text>
</comment>
<accession>X1IBB4</accession>
<dbReference type="PANTHER" id="PTHR43669:SF3">
    <property type="entry name" value="ALCOHOL DEHYDROGENASE, PUTATIVE (AFU_ORTHOLOGUE AFUA_3G03445)-RELATED"/>
    <property type="match status" value="1"/>
</dbReference>
<dbReference type="SUPFAM" id="SSF51735">
    <property type="entry name" value="NAD(P)-binding Rossmann-fold domains"/>
    <property type="match status" value="1"/>
</dbReference>
<keyword evidence="2" id="KW-0560">Oxidoreductase</keyword>
<dbReference type="Gene3D" id="3.40.50.720">
    <property type="entry name" value="NAD(P)-binding Rossmann-like Domain"/>
    <property type="match status" value="1"/>
</dbReference>
<dbReference type="EMBL" id="BARU01037991">
    <property type="protein sequence ID" value="GAH79706.1"/>
    <property type="molecule type" value="Genomic_DNA"/>
</dbReference>
<dbReference type="AlphaFoldDB" id="X1IBB4"/>
<comment type="caution">
    <text evidence="3">The sequence shown here is derived from an EMBL/GenBank/DDBJ whole genome shotgun (WGS) entry which is preliminary data.</text>
</comment>
<dbReference type="PRINTS" id="PR00081">
    <property type="entry name" value="GDHRDH"/>
</dbReference>
<sequence>MTLPNFSLEGKVALITGGKRGIGRSIALTFAEAGADVAVCGRTLPDLEEVAEQITALGRRSLAVKTDVTIKSEVDSLIDRIVQEFGTLDILVNNAVVYTGGTLVELSEDDW</sequence>
<dbReference type="CDD" id="cd05233">
    <property type="entry name" value="SDR_c"/>
    <property type="match status" value="1"/>
</dbReference>
<dbReference type="InterPro" id="IPR036291">
    <property type="entry name" value="NAD(P)-bd_dom_sf"/>
</dbReference>
<dbReference type="Pfam" id="PF00106">
    <property type="entry name" value="adh_short"/>
    <property type="match status" value="1"/>
</dbReference>
<protein>
    <recommendedName>
        <fullName evidence="4">Short-chain dehydrogenase/reductase SDR</fullName>
    </recommendedName>
</protein>
<evidence type="ECO:0000256" key="2">
    <source>
        <dbReference type="ARBA" id="ARBA00023002"/>
    </source>
</evidence>
<gene>
    <name evidence="3" type="ORF">S03H2_59109</name>
</gene>
<feature type="non-terminal residue" evidence="3">
    <location>
        <position position="111"/>
    </location>
</feature>
<dbReference type="PANTHER" id="PTHR43669">
    <property type="entry name" value="5-KETO-D-GLUCONATE 5-REDUCTASE"/>
    <property type="match status" value="1"/>
</dbReference>
<evidence type="ECO:0000256" key="1">
    <source>
        <dbReference type="ARBA" id="ARBA00006484"/>
    </source>
</evidence>